<proteinExistence type="inferred from homology"/>
<accession>A0A1W6L2J3</accession>
<dbReference type="PANTHER" id="PTHR10264:SF83">
    <property type="entry name" value="BLL5629 PROTEIN"/>
    <property type="match status" value="1"/>
</dbReference>
<sequence>MAIIQRVTVKQNERGVVLRDGDVHRLLPPGHHWLVSWRGALRVDRVDVAGSPDVPPELAAWLARARRHPADGLADVLQVLVPDHAAGLLRVDGTVVRRLAPGPHAFWRLRHEVAVDLVDLRLQSIDVSGQDLLTRDRLPLRVELSATWHVADPVCAVAQLHDPVAHLRRELQFGLRAAVGTRTLDELLEDRSALDDLVAGHVRGRLWAHGVVLDTAGVRGFVPSGLAGVSP</sequence>
<dbReference type="STRING" id="946333.A4W93_00485"/>
<dbReference type="EMBL" id="CP015118">
    <property type="protein sequence ID" value="ARN18515.1"/>
    <property type="molecule type" value="Genomic_DNA"/>
</dbReference>
<dbReference type="SUPFAM" id="SSF117892">
    <property type="entry name" value="Band 7/SPFH domain"/>
    <property type="match status" value="1"/>
</dbReference>
<dbReference type="Gene3D" id="3.30.479.30">
    <property type="entry name" value="Band 7 domain"/>
    <property type="match status" value="1"/>
</dbReference>
<dbReference type="SMART" id="SM00244">
    <property type="entry name" value="PHB"/>
    <property type="match status" value="1"/>
</dbReference>
<evidence type="ECO:0000256" key="2">
    <source>
        <dbReference type="ARBA" id="ARBA00008164"/>
    </source>
</evidence>
<evidence type="ECO:0000313" key="4">
    <source>
        <dbReference type="Proteomes" id="UP000193427"/>
    </source>
</evidence>
<dbReference type="PANTHER" id="PTHR10264">
    <property type="entry name" value="BAND 7 PROTEIN-RELATED"/>
    <property type="match status" value="1"/>
</dbReference>
<dbReference type="RefSeq" id="WP_085748748.1">
    <property type="nucleotide sequence ID" value="NZ_BSPR01000010.1"/>
</dbReference>
<comment type="similarity">
    <text evidence="2">Belongs to the band 7/mec-2 family.</text>
</comment>
<dbReference type="InterPro" id="IPR036013">
    <property type="entry name" value="Band_7/SPFH_dom_sf"/>
</dbReference>
<protein>
    <submittedName>
        <fullName evidence="3">Uncharacterized protein</fullName>
    </submittedName>
</protein>
<name>A0A1W6L2J3_9BURK</name>
<dbReference type="OrthoDB" id="5501731at2"/>
<dbReference type="Proteomes" id="UP000193427">
    <property type="component" value="Chromosome"/>
</dbReference>
<dbReference type="KEGG" id="rgu:A4W93_00485"/>
<organism evidence="3 4">
    <name type="scientific">Piscinibacter gummiphilus</name>
    <dbReference type="NCBI Taxonomy" id="946333"/>
    <lineage>
        <taxon>Bacteria</taxon>
        <taxon>Pseudomonadati</taxon>
        <taxon>Pseudomonadota</taxon>
        <taxon>Betaproteobacteria</taxon>
        <taxon>Burkholderiales</taxon>
        <taxon>Sphaerotilaceae</taxon>
        <taxon>Piscinibacter</taxon>
    </lineage>
</organism>
<dbReference type="GO" id="GO:0005886">
    <property type="term" value="C:plasma membrane"/>
    <property type="evidence" value="ECO:0007669"/>
    <property type="project" value="InterPro"/>
</dbReference>
<evidence type="ECO:0000313" key="3">
    <source>
        <dbReference type="EMBL" id="ARN18515.1"/>
    </source>
</evidence>
<dbReference type="InterPro" id="IPR001107">
    <property type="entry name" value="Band_7"/>
</dbReference>
<dbReference type="InterPro" id="IPR043202">
    <property type="entry name" value="Band-7_stomatin-like"/>
</dbReference>
<evidence type="ECO:0000256" key="1">
    <source>
        <dbReference type="ARBA" id="ARBA00004167"/>
    </source>
</evidence>
<keyword evidence="4" id="KW-1185">Reference proteome</keyword>
<dbReference type="Pfam" id="PF01145">
    <property type="entry name" value="Band_7"/>
    <property type="match status" value="1"/>
</dbReference>
<reference evidence="3 4" key="1">
    <citation type="submission" date="2016-04" db="EMBL/GenBank/DDBJ databases">
        <title>Complete genome sequence of natural rubber-degrading, novel Gram-negative bacterium, Rhizobacter gummiphilus strain NS21.</title>
        <authorList>
            <person name="Tabata M."/>
            <person name="Kasai D."/>
            <person name="Fukuda M."/>
        </authorList>
    </citation>
    <scope>NUCLEOTIDE SEQUENCE [LARGE SCALE GENOMIC DNA]</scope>
    <source>
        <strain evidence="3 4">NS21</strain>
    </source>
</reference>
<gene>
    <name evidence="3" type="ORF">A4W93_00485</name>
</gene>
<comment type="subcellular location">
    <subcellularLocation>
        <location evidence="1">Membrane</location>
        <topology evidence="1">Single-pass membrane protein</topology>
    </subcellularLocation>
</comment>
<dbReference type="AlphaFoldDB" id="A0A1W6L2J3"/>